<feature type="domain" description="LIM zinc-binding" evidence="7">
    <location>
        <begin position="271"/>
        <end position="335"/>
    </location>
</feature>
<evidence type="ECO:0000256" key="4">
    <source>
        <dbReference type="ARBA" id="ARBA00023038"/>
    </source>
</evidence>
<dbReference type="Gene3D" id="2.10.110.10">
    <property type="entry name" value="Cysteine Rich Protein"/>
    <property type="match status" value="3"/>
</dbReference>
<dbReference type="Pfam" id="PF00412">
    <property type="entry name" value="LIM"/>
    <property type="match status" value="3"/>
</dbReference>
<dbReference type="CDD" id="cd09340">
    <property type="entry name" value="LIM1_Testin_like"/>
    <property type="match status" value="1"/>
</dbReference>
<dbReference type="PANTHER" id="PTHR24211">
    <property type="entry name" value="LIM DOMAIN-CONTAINING PROTEIN"/>
    <property type="match status" value="1"/>
</dbReference>
<dbReference type="GO" id="GO:0008270">
    <property type="term" value="F:zinc ion binding"/>
    <property type="evidence" value="ECO:0007669"/>
    <property type="project" value="InterPro"/>
</dbReference>
<evidence type="ECO:0000256" key="5">
    <source>
        <dbReference type="PROSITE-ProRule" id="PRU00125"/>
    </source>
</evidence>
<dbReference type="PANTHER" id="PTHR24211:SF20">
    <property type="entry name" value="PROTEIN ESPINAS-RELATED"/>
    <property type="match status" value="1"/>
</dbReference>
<keyword evidence="1 5" id="KW-0479">Metal-binding</keyword>
<dbReference type="CDD" id="cd09418">
    <property type="entry name" value="LIM2_Prickle"/>
    <property type="match status" value="1"/>
</dbReference>
<keyword evidence="4 5" id="KW-0440">LIM domain</keyword>
<feature type="domain" description="LIM zinc-binding" evidence="7">
    <location>
        <begin position="336"/>
        <end position="396"/>
    </location>
</feature>
<dbReference type="Pfam" id="PF06297">
    <property type="entry name" value="PET"/>
    <property type="match status" value="1"/>
</dbReference>
<feature type="domain" description="PET" evidence="8">
    <location>
        <begin position="161"/>
        <end position="269"/>
    </location>
</feature>
<evidence type="ECO:0000259" key="7">
    <source>
        <dbReference type="PROSITE" id="PS50023"/>
    </source>
</evidence>
<evidence type="ECO:0000313" key="10">
    <source>
        <dbReference type="WBParaSite" id="PSAMB.scaffold5013size12880.g25738.t1"/>
    </source>
</evidence>
<feature type="compositionally biased region" description="Polar residues" evidence="6">
    <location>
        <begin position="596"/>
        <end position="607"/>
    </location>
</feature>
<dbReference type="InterPro" id="IPR033723">
    <property type="entry name" value="PET_prickle"/>
</dbReference>
<accession>A0A914WSY0</accession>
<dbReference type="InterPro" id="IPR001781">
    <property type="entry name" value="Znf_LIM"/>
</dbReference>
<name>A0A914WSY0_9BILA</name>
<feature type="compositionally biased region" description="Basic residues" evidence="6">
    <location>
        <begin position="531"/>
        <end position="546"/>
    </location>
</feature>
<keyword evidence="2" id="KW-0677">Repeat</keyword>
<dbReference type="Proteomes" id="UP000887566">
    <property type="component" value="Unplaced"/>
</dbReference>
<evidence type="ECO:0000256" key="2">
    <source>
        <dbReference type="ARBA" id="ARBA00022737"/>
    </source>
</evidence>
<keyword evidence="9" id="KW-1185">Reference proteome</keyword>
<organism evidence="9 10">
    <name type="scientific">Plectus sambesii</name>
    <dbReference type="NCBI Taxonomy" id="2011161"/>
    <lineage>
        <taxon>Eukaryota</taxon>
        <taxon>Metazoa</taxon>
        <taxon>Ecdysozoa</taxon>
        <taxon>Nematoda</taxon>
        <taxon>Chromadorea</taxon>
        <taxon>Plectida</taxon>
        <taxon>Plectina</taxon>
        <taxon>Plectoidea</taxon>
        <taxon>Plectidae</taxon>
        <taxon>Plectus</taxon>
    </lineage>
</organism>
<dbReference type="AlphaFoldDB" id="A0A914WSY0"/>
<feature type="region of interest" description="Disordered" evidence="6">
    <location>
        <begin position="508"/>
        <end position="630"/>
    </location>
</feature>
<dbReference type="SMART" id="SM00132">
    <property type="entry name" value="LIM"/>
    <property type="match status" value="3"/>
</dbReference>
<dbReference type="WBParaSite" id="PSAMB.scaffold5013size12880.g25738.t1">
    <property type="protein sequence ID" value="PSAMB.scaffold5013size12880.g25738.t1"/>
    <property type="gene ID" value="PSAMB.scaffold5013size12880.g25738"/>
</dbReference>
<dbReference type="PROSITE" id="PS00478">
    <property type="entry name" value="LIM_DOMAIN_1"/>
    <property type="match status" value="1"/>
</dbReference>
<proteinExistence type="predicted"/>
<protein>
    <submittedName>
        <fullName evidence="10">Uncharacterized protein</fullName>
    </submittedName>
</protein>
<dbReference type="InterPro" id="IPR033726">
    <property type="entry name" value="LIM2_prickle"/>
</dbReference>
<dbReference type="FunFam" id="2.10.110.10:FF:000005">
    <property type="entry name" value="Testin isoform 1"/>
    <property type="match status" value="1"/>
</dbReference>
<keyword evidence="3 5" id="KW-0862">Zinc</keyword>
<reference evidence="10" key="1">
    <citation type="submission" date="2022-11" db="UniProtKB">
        <authorList>
            <consortium name="WormBaseParasite"/>
        </authorList>
    </citation>
    <scope>IDENTIFICATION</scope>
</reference>
<evidence type="ECO:0000259" key="8">
    <source>
        <dbReference type="PROSITE" id="PS51303"/>
    </source>
</evidence>
<sequence>MFHTWVANGESVNPLRSLAVSSSRAFGRGAAVCPRSSVPIFGDKARVWFSHPGNNCGAYLVGAHFRNDNDCCVRCLTTSTPSRSPFQRIYEQPADFSDYASLIYGSVSSSINQLSFGERGKGMSTLGSSANQTLSSMEAELNLSGRGSACLSPASRIRIAADVHRQSTSDDDSGCALEEYAWVPSGLKPDAVHQYFACLPEDKIPYVNSAGDKWRTRQLLLQLPPQDTDSRYCRNLSLDEENAFKLFISQRKKNALGRATVHRVPFSLKNPSCHQCKDSMTADELGVFAARLGDRQVWHPGCFVCNFCDELLVDLIYFNHEGRVFCGRHHAETQYPRCAGCDEIIFSENCTEAEGRSWHMTHFTCFECDRQLGEQRYRMQDKRPYCIDCYDSVYGQRCACAACRLPINADDAYIVRDNCQWHASDRCFVCGVCSKSLLGKCFLPRRGKLYCDLDCYAVASAASPARLPITDFKPNTASTPTYAPSICPPPTLRINQSDDNIYETVLPTSRDQRQLGGGRMTASMMAAPMRSGRHKSGRSRRRRHRSLSAEVRADEEALHRPSASGSELSYRKALAHSVLSNGERRGRGQAEAASAGLQSPSTSTTGPMSARDFGRHQDECSTCSSSSDSDDDDAFLANYLAASLPRVNQIGQRPAQMQHKSQFGRSKRRLVVRADGKKVGSSNCIVS</sequence>
<dbReference type="InterPro" id="IPR010442">
    <property type="entry name" value="PET_domain"/>
</dbReference>
<dbReference type="PROSITE" id="PS51303">
    <property type="entry name" value="PET"/>
    <property type="match status" value="1"/>
</dbReference>
<evidence type="ECO:0000313" key="9">
    <source>
        <dbReference type="Proteomes" id="UP000887566"/>
    </source>
</evidence>
<evidence type="ECO:0000256" key="6">
    <source>
        <dbReference type="SAM" id="MobiDB-lite"/>
    </source>
</evidence>
<dbReference type="PROSITE" id="PS50023">
    <property type="entry name" value="LIM_DOMAIN_2"/>
    <property type="match status" value="3"/>
</dbReference>
<dbReference type="CDD" id="cd09827">
    <property type="entry name" value="PET_Prickle"/>
    <property type="match status" value="1"/>
</dbReference>
<dbReference type="SUPFAM" id="SSF57716">
    <property type="entry name" value="Glucocorticoid receptor-like (DNA-binding domain)"/>
    <property type="match status" value="2"/>
</dbReference>
<feature type="domain" description="LIM zinc-binding" evidence="7">
    <location>
        <begin position="398"/>
        <end position="462"/>
    </location>
</feature>
<evidence type="ECO:0000256" key="1">
    <source>
        <dbReference type="ARBA" id="ARBA00022723"/>
    </source>
</evidence>
<dbReference type="InterPro" id="IPR047120">
    <property type="entry name" value="Pk/Esn/Tes"/>
</dbReference>
<evidence type="ECO:0000256" key="3">
    <source>
        <dbReference type="ARBA" id="ARBA00022833"/>
    </source>
</evidence>